<feature type="region of interest" description="Disordered" evidence="5">
    <location>
        <begin position="18"/>
        <end position="124"/>
    </location>
</feature>
<dbReference type="Proteomes" id="UP000537234">
    <property type="component" value="Unassembled WGS sequence"/>
</dbReference>
<dbReference type="InterPro" id="IPR007146">
    <property type="entry name" value="Sas10/Utp3/C1D"/>
</dbReference>
<dbReference type="Pfam" id="PF09368">
    <property type="entry name" value="Sas10"/>
    <property type="match status" value="1"/>
</dbReference>
<gene>
    <name evidence="7" type="primary">Utp3</name>
    <name evidence="7" type="ORF">DICMEG_R07990</name>
</gene>
<keyword evidence="3" id="KW-0597">Phosphoprotein</keyword>
<evidence type="ECO:0000256" key="3">
    <source>
        <dbReference type="ARBA" id="ARBA00022553"/>
    </source>
</evidence>
<feature type="compositionally biased region" description="Acidic residues" evidence="5">
    <location>
        <begin position="22"/>
        <end position="37"/>
    </location>
</feature>
<feature type="non-terminal residue" evidence="7">
    <location>
        <position position="1"/>
    </location>
</feature>
<dbReference type="EMBL" id="VXAD01002582">
    <property type="protein sequence ID" value="NXJ19397.1"/>
    <property type="molecule type" value="Genomic_DNA"/>
</dbReference>
<keyword evidence="8" id="KW-1185">Reference proteome</keyword>
<protein>
    <submittedName>
        <fullName evidence="7">SAS10 protein</fullName>
    </submittedName>
</protein>
<dbReference type="PANTHER" id="PTHR13237">
    <property type="entry name" value="SOMETHING ABOUT SILENCING PROTEIN 10-RELATED"/>
    <property type="match status" value="1"/>
</dbReference>
<keyword evidence="4" id="KW-0539">Nucleus</keyword>
<dbReference type="PANTHER" id="PTHR13237:SF8">
    <property type="entry name" value="SOMETHING ABOUT SILENCING PROTEIN 10"/>
    <property type="match status" value="1"/>
</dbReference>
<feature type="non-terminal residue" evidence="7">
    <location>
        <position position="455"/>
    </location>
</feature>
<accession>A0A7K9ZBS0</accession>
<dbReference type="AlphaFoldDB" id="A0A7K9ZBS0"/>
<sequence>LADDVERFHEEQFRAVMAALDSGDEAGDSEEEEEEEVLGLQLPEDSEEEEDDDDEEETQERNPFVEYSAEEDENGEDEEAKLPHELSWGQRKQLYYDTDYGTDAQAKGKRSQQEIDAEEEEEEQEAQVIQRRLVRDLGEDDYGLDMIQGYLAEQQKTHGSKGQKIDKDLQALSKKEQLKLLKQESPELLQLMEDFEVKLMEIKDELQPLLQMVRDGTIPQGKGSRYLQMKYHLYLNYCANISFYLVLKSKRMPVHSHPVIERLVAYRNIINDLAVIDQKLSPQVRMLLRNYYDKKEERLRKENKFSVFLTMGDKKNKPKHASAAVNGQAAAAAESSDESELDEEAALKYYKMMEEKLALKRKRAGDEDVLEEAAVSEAEDPSKKRGVTYQMIKNKGLTPKRRKIDRNPRVKHREKFRRAKIRRKGQVREVRRELDRYAGELSGIRAGVKKSRKLK</sequence>
<feature type="compositionally biased region" description="Acidic residues" evidence="5">
    <location>
        <begin position="68"/>
        <end position="79"/>
    </location>
</feature>
<evidence type="ECO:0000313" key="7">
    <source>
        <dbReference type="EMBL" id="NXJ19397.1"/>
    </source>
</evidence>
<feature type="compositionally biased region" description="Acidic residues" evidence="5">
    <location>
        <begin position="44"/>
        <end position="58"/>
    </location>
</feature>
<evidence type="ECO:0000256" key="5">
    <source>
        <dbReference type="SAM" id="MobiDB-lite"/>
    </source>
</evidence>
<dbReference type="GO" id="GO:0032040">
    <property type="term" value="C:small-subunit processome"/>
    <property type="evidence" value="ECO:0007669"/>
    <property type="project" value="TreeGrafter"/>
</dbReference>
<evidence type="ECO:0000256" key="4">
    <source>
        <dbReference type="ARBA" id="ARBA00023242"/>
    </source>
</evidence>
<evidence type="ECO:0000256" key="2">
    <source>
        <dbReference type="ARBA" id="ARBA00010979"/>
    </source>
</evidence>
<evidence type="ECO:0000256" key="1">
    <source>
        <dbReference type="ARBA" id="ARBA00004604"/>
    </source>
</evidence>
<name>A0A7K9ZBS0_9CORV</name>
<organism evidence="7 8">
    <name type="scientific">Dicrurus megarhynchus</name>
    <dbReference type="NCBI Taxonomy" id="450177"/>
    <lineage>
        <taxon>Eukaryota</taxon>
        <taxon>Metazoa</taxon>
        <taxon>Chordata</taxon>
        <taxon>Craniata</taxon>
        <taxon>Vertebrata</taxon>
        <taxon>Euteleostomi</taxon>
        <taxon>Archelosauria</taxon>
        <taxon>Archosauria</taxon>
        <taxon>Dinosauria</taxon>
        <taxon>Saurischia</taxon>
        <taxon>Theropoda</taxon>
        <taxon>Coelurosauria</taxon>
        <taxon>Aves</taxon>
        <taxon>Neognathae</taxon>
        <taxon>Neoaves</taxon>
        <taxon>Telluraves</taxon>
        <taxon>Australaves</taxon>
        <taxon>Passeriformes</taxon>
        <taxon>Corvoidea</taxon>
        <taxon>Dicruridae</taxon>
        <taxon>Dicrurus</taxon>
    </lineage>
</organism>
<comment type="similarity">
    <text evidence="2">Belongs to the SAS10 family.</text>
</comment>
<feature type="compositionally biased region" description="Acidic residues" evidence="5">
    <location>
        <begin position="115"/>
        <end position="124"/>
    </location>
</feature>
<feature type="domain" description="Sas10 C-terminal" evidence="6">
    <location>
        <begin position="383"/>
        <end position="454"/>
    </location>
</feature>
<reference evidence="7 8" key="1">
    <citation type="submission" date="2019-09" db="EMBL/GenBank/DDBJ databases">
        <title>Bird 10,000 Genomes (B10K) Project - Family phase.</title>
        <authorList>
            <person name="Zhang G."/>
        </authorList>
    </citation>
    <scope>NUCLEOTIDE SEQUENCE [LARGE SCALE GENOMIC DNA]</scope>
    <source>
        <strain evidence="7">B10K-DU-001-48</strain>
        <tissue evidence="7">Muscle</tissue>
    </source>
</reference>
<comment type="subcellular location">
    <subcellularLocation>
        <location evidence="1">Nucleus</location>
        <location evidence="1">Nucleolus</location>
    </subcellularLocation>
</comment>
<proteinExistence type="inferred from homology"/>
<dbReference type="InterPro" id="IPR018972">
    <property type="entry name" value="Sas10_C_dom"/>
</dbReference>
<evidence type="ECO:0000259" key="6">
    <source>
        <dbReference type="Pfam" id="PF09368"/>
    </source>
</evidence>
<dbReference type="GO" id="GO:0000462">
    <property type="term" value="P:maturation of SSU-rRNA from tricistronic rRNA transcript (SSU-rRNA, 5.8S rRNA, LSU-rRNA)"/>
    <property type="evidence" value="ECO:0007669"/>
    <property type="project" value="TreeGrafter"/>
</dbReference>
<evidence type="ECO:0000313" key="8">
    <source>
        <dbReference type="Proteomes" id="UP000537234"/>
    </source>
</evidence>
<comment type="caution">
    <text evidence="7">The sequence shown here is derived from an EMBL/GenBank/DDBJ whole genome shotgun (WGS) entry which is preliminary data.</text>
</comment>
<dbReference type="Pfam" id="PF04000">
    <property type="entry name" value="Sas10_Utp3"/>
    <property type="match status" value="1"/>
</dbReference>